<dbReference type="Proteomes" id="UP000005104">
    <property type="component" value="Chromosome"/>
</dbReference>
<dbReference type="eggNOG" id="ENOG502ZFFF">
    <property type="taxonomic scope" value="Bacteria"/>
</dbReference>
<dbReference type="AlphaFoldDB" id="H5Y567"/>
<dbReference type="EMBL" id="CM001441">
    <property type="protein sequence ID" value="EHQ90171.1"/>
    <property type="molecule type" value="Genomic_DNA"/>
</dbReference>
<organism evidence="1 2">
    <name type="scientific">Desulfosporosinus youngiae DSM 17734</name>
    <dbReference type="NCBI Taxonomy" id="768710"/>
    <lineage>
        <taxon>Bacteria</taxon>
        <taxon>Bacillati</taxon>
        <taxon>Bacillota</taxon>
        <taxon>Clostridia</taxon>
        <taxon>Eubacteriales</taxon>
        <taxon>Desulfitobacteriaceae</taxon>
        <taxon>Desulfosporosinus</taxon>
    </lineage>
</organism>
<accession>H5Y567</accession>
<dbReference type="OrthoDB" id="1808294at2"/>
<dbReference type="HOGENOM" id="CLU_2104698_0_0_9"/>
<proteinExistence type="predicted"/>
<gene>
    <name evidence="1" type="ORF">DesyoDRAFT_3137</name>
</gene>
<reference evidence="1 2" key="1">
    <citation type="submission" date="2011-11" db="EMBL/GenBank/DDBJ databases">
        <title>The Noncontiguous Finished genome of Desulfosporosinus youngiae DSM 17734.</title>
        <authorList>
            <consortium name="US DOE Joint Genome Institute (JGI-PGF)"/>
            <person name="Lucas S."/>
            <person name="Han J."/>
            <person name="Lapidus A."/>
            <person name="Cheng J.-F."/>
            <person name="Goodwin L."/>
            <person name="Pitluck S."/>
            <person name="Peters L."/>
            <person name="Ovchinnikova G."/>
            <person name="Lu M."/>
            <person name="Land M.L."/>
            <person name="Hauser L."/>
            <person name="Pester M."/>
            <person name="Spring S."/>
            <person name="Ollivier B."/>
            <person name="Rattei T."/>
            <person name="Klenk H.-P."/>
            <person name="Wagner M."/>
            <person name="Loy A."/>
            <person name="Woyke T.J."/>
        </authorList>
    </citation>
    <scope>NUCLEOTIDE SEQUENCE [LARGE SCALE GENOMIC DNA]</scope>
    <source>
        <strain evidence="1 2">DSM 17734</strain>
    </source>
</reference>
<evidence type="ECO:0000313" key="2">
    <source>
        <dbReference type="Proteomes" id="UP000005104"/>
    </source>
</evidence>
<dbReference type="RefSeq" id="WP_007784443.1">
    <property type="nucleotide sequence ID" value="NZ_CM001441.1"/>
</dbReference>
<name>H5Y567_9FIRM</name>
<protein>
    <submittedName>
        <fullName evidence="1">Uncharacterized protein</fullName>
    </submittedName>
</protein>
<sequence>MFYNHTLYLLNVNPGELDDYGIYHEGQEQVLKSFPCDIQPYSSELLYREYGYQEQVTKRVFCDLDSDIKNGKIVRDGSGQKYMIKKIIPWDDYMDVMLDDE</sequence>
<dbReference type="STRING" id="768710.DesyoDRAFT_3137"/>
<evidence type="ECO:0000313" key="1">
    <source>
        <dbReference type="EMBL" id="EHQ90171.1"/>
    </source>
</evidence>
<keyword evidence="2" id="KW-1185">Reference proteome</keyword>